<dbReference type="InterPro" id="IPR019752">
    <property type="entry name" value="Pyrv/ketoisovalerate_OxRed_cat"/>
</dbReference>
<keyword evidence="1" id="KW-0560">Oxidoreductase</keyword>
<proteinExistence type="predicted"/>
<dbReference type="AlphaFoldDB" id="A0A381RN75"/>
<dbReference type="SUPFAM" id="SSF52922">
    <property type="entry name" value="TK C-terminal domain-like"/>
    <property type="match status" value="1"/>
</dbReference>
<dbReference type="GO" id="GO:0016903">
    <property type="term" value="F:oxidoreductase activity, acting on the aldehyde or oxo group of donors"/>
    <property type="evidence" value="ECO:0007669"/>
    <property type="project" value="InterPro"/>
</dbReference>
<dbReference type="Gene3D" id="3.40.50.920">
    <property type="match status" value="1"/>
</dbReference>
<dbReference type="InterPro" id="IPR029061">
    <property type="entry name" value="THDP-binding"/>
</dbReference>
<dbReference type="InterPro" id="IPR009014">
    <property type="entry name" value="Transketo_C/PFOR_II"/>
</dbReference>
<evidence type="ECO:0008006" key="5">
    <source>
        <dbReference type="Google" id="ProtNLM"/>
    </source>
</evidence>
<evidence type="ECO:0000259" key="3">
    <source>
        <dbReference type="Pfam" id="PF01855"/>
    </source>
</evidence>
<feature type="domain" description="Pyruvate flavodoxin/ferredoxin oxidoreductase pyrimidine binding" evidence="3">
    <location>
        <begin position="217"/>
        <end position="451"/>
    </location>
</feature>
<dbReference type="InterPro" id="IPR002880">
    <property type="entry name" value="Pyrv_Fd/Flavodoxin_OxRdtase_N"/>
</dbReference>
<dbReference type="GO" id="GO:0006979">
    <property type="term" value="P:response to oxidative stress"/>
    <property type="evidence" value="ECO:0007669"/>
    <property type="project" value="TreeGrafter"/>
</dbReference>
<dbReference type="EMBL" id="UINC01002079">
    <property type="protein sequence ID" value="SUZ92671.1"/>
    <property type="molecule type" value="Genomic_DNA"/>
</dbReference>
<dbReference type="Pfam" id="PF01855">
    <property type="entry name" value="POR_N"/>
    <property type="match status" value="1"/>
</dbReference>
<dbReference type="InterPro" id="IPR002869">
    <property type="entry name" value="Pyrv_flavodox_OxRed_cen"/>
</dbReference>
<dbReference type="FunFam" id="3.40.50.970:FF:000022">
    <property type="entry name" value="2-oxoglutarate ferredoxin oxidoreductase alpha subunit"/>
    <property type="match status" value="1"/>
</dbReference>
<dbReference type="InterPro" id="IPR022367">
    <property type="entry name" value="2-oxoacid/accept_OxRdtase_asu"/>
</dbReference>
<sequence length="578" mass="61991">MTPSQSGKIKRIAIAVVGSGGSGVMTVGELLLRSAAEAGWYGMMRRSSGPQIRGGEAAAYVDLSTSPLESPCEYFNILLALDWKNVERFASEIALDKNSVVISGETGVEFPGMVTNSGAKVWDVDLKAMLKKLKGGRTNIAALGLLGKLIGCPAKIVRHTLENKFSAKALELEVNFAALELGVQTASLAKFEVELAPPAADADERWTITGNQAAGLGALRAGVRFVAAYPITPATEILEWMSPRLRKVGGFLLQAEDELASINMSIGASYSGVPALTATSGPGLALMSESLGLAVAAEIPLVVVNVMRGGPSTGIPTKSEQTDLNLAVHGLHGDAPHLVLAPHSIPDCLWTTQWAVNLAEQLQTPAIVLSDQSLGQTLAVTKRPPDSAIKAEREVLKRVKQKYNRYALTDSGVSPMTLPGTPDGQYTADGLEHTPEGTPSSMVEDHDAQLEKRDRKLRNFDYGDDWAEITGDGKIAVISWGSTGGTVREAVSQIDPEGNKIRLMVIRLLSPAQPEIFKKALENTEKVLVVEQSYGAQFYRYLRGYFELDNRAESFSKPGPLPISSAMLRDKLQAWTTV</sequence>
<organism evidence="4">
    <name type="scientific">marine metagenome</name>
    <dbReference type="NCBI Taxonomy" id="408172"/>
    <lineage>
        <taxon>unclassified sequences</taxon>
        <taxon>metagenomes</taxon>
        <taxon>ecological metagenomes</taxon>
    </lineage>
</organism>
<dbReference type="InterPro" id="IPR050722">
    <property type="entry name" value="Pyruvate:ferred/Flavod_OxRd"/>
</dbReference>
<protein>
    <recommendedName>
        <fullName evidence="5">Pyruvate flavodoxin/ferredoxin oxidoreductase pyrimidine binding domain-containing protein</fullName>
    </recommendedName>
</protein>
<dbReference type="Gene3D" id="3.40.920.10">
    <property type="entry name" value="Pyruvate-ferredoxin oxidoreductase, PFOR, domain III"/>
    <property type="match status" value="1"/>
</dbReference>
<reference evidence="4" key="1">
    <citation type="submission" date="2018-05" db="EMBL/GenBank/DDBJ databases">
        <authorList>
            <person name="Lanie J.A."/>
            <person name="Ng W.-L."/>
            <person name="Kazmierczak K.M."/>
            <person name="Andrzejewski T.M."/>
            <person name="Davidsen T.M."/>
            <person name="Wayne K.J."/>
            <person name="Tettelin H."/>
            <person name="Glass J.I."/>
            <person name="Rusch D."/>
            <person name="Podicherti R."/>
            <person name="Tsui H.-C.T."/>
            <person name="Winkler M.E."/>
        </authorList>
    </citation>
    <scope>NUCLEOTIDE SEQUENCE</scope>
</reference>
<dbReference type="SUPFAM" id="SSF52518">
    <property type="entry name" value="Thiamin diphosphate-binding fold (THDP-binding)"/>
    <property type="match status" value="1"/>
</dbReference>
<dbReference type="PANTHER" id="PTHR32154">
    <property type="entry name" value="PYRUVATE-FLAVODOXIN OXIDOREDUCTASE-RELATED"/>
    <property type="match status" value="1"/>
</dbReference>
<dbReference type="Gene3D" id="3.40.50.970">
    <property type="match status" value="1"/>
</dbReference>
<evidence type="ECO:0000256" key="1">
    <source>
        <dbReference type="ARBA" id="ARBA00023002"/>
    </source>
</evidence>
<accession>A0A381RN75</accession>
<feature type="domain" description="Pyruvate/ketoisovalerate oxidoreductase catalytic" evidence="2">
    <location>
        <begin position="20"/>
        <end position="184"/>
    </location>
</feature>
<evidence type="ECO:0000313" key="4">
    <source>
        <dbReference type="EMBL" id="SUZ92671.1"/>
    </source>
</evidence>
<dbReference type="CDD" id="cd07034">
    <property type="entry name" value="TPP_PYR_PFOR_IOR-alpha_like"/>
    <property type="match status" value="1"/>
</dbReference>
<dbReference type="Pfam" id="PF01558">
    <property type="entry name" value="POR"/>
    <property type="match status" value="1"/>
</dbReference>
<name>A0A381RN75_9ZZZZ</name>
<dbReference type="SUPFAM" id="SSF53323">
    <property type="entry name" value="Pyruvate-ferredoxin oxidoreductase, PFOR, domain III"/>
    <property type="match status" value="1"/>
</dbReference>
<dbReference type="PANTHER" id="PTHR32154:SF20">
    <property type="entry name" value="2-OXOGLUTARATE OXIDOREDUCTASE SUBUNIT KORA"/>
    <property type="match status" value="1"/>
</dbReference>
<gene>
    <name evidence="4" type="ORF">METZ01_LOCUS45525</name>
</gene>
<dbReference type="NCBIfam" id="TIGR03710">
    <property type="entry name" value="OAFO_sf"/>
    <property type="match status" value="1"/>
</dbReference>
<evidence type="ECO:0000259" key="2">
    <source>
        <dbReference type="Pfam" id="PF01558"/>
    </source>
</evidence>